<proteinExistence type="predicted"/>
<protein>
    <submittedName>
        <fullName evidence="3">Uncharacterized protein</fullName>
    </submittedName>
</protein>
<dbReference type="Proteomes" id="UP000053201">
    <property type="component" value="Unassembled WGS sequence"/>
</dbReference>
<reference evidence="3 4" key="1">
    <citation type="submission" date="2009-08" db="EMBL/GenBank/DDBJ databases">
        <title>The Genome Sequence of Spizellomyces punctatus strain DAOM BR117.</title>
        <authorList>
            <consortium name="The Broad Institute Genome Sequencing Platform"/>
            <person name="Russ C."/>
            <person name="Cuomo C."/>
            <person name="Shea T."/>
            <person name="Young S.K."/>
            <person name="Zeng Q."/>
            <person name="Koehrsen M."/>
            <person name="Haas B."/>
            <person name="Borodovsky M."/>
            <person name="Guigo R."/>
            <person name="Alvarado L."/>
            <person name="Berlin A."/>
            <person name="Bochicchio J."/>
            <person name="Borenstein D."/>
            <person name="Chapman S."/>
            <person name="Chen Z."/>
            <person name="Engels R."/>
            <person name="Freedman E."/>
            <person name="Gellesch M."/>
            <person name="Goldberg J."/>
            <person name="Griggs A."/>
            <person name="Gujja S."/>
            <person name="Heiman D."/>
            <person name="Hepburn T."/>
            <person name="Howarth C."/>
            <person name="Jen D."/>
            <person name="Larson L."/>
            <person name="Lewis B."/>
            <person name="Mehta T."/>
            <person name="Park D."/>
            <person name="Pearson M."/>
            <person name="Roberts A."/>
            <person name="Saif S."/>
            <person name="Shenoy N."/>
            <person name="Sisk P."/>
            <person name="Stolte C."/>
            <person name="Sykes S."/>
            <person name="Thomson T."/>
            <person name="Walk T."/>
            <person name="White J."/>
            <person name="Yandava C."/>
            <person name="Burger G."/>
            <person name="Gray M.W."/>
            <person name="Holland P.W.H."/>
            <person name="King N."/>
            <person name="Lang F.B.F."/>
            <person name="Roger A.J."/>
            <person name="Ruiz-Trillo I."/>
            <person name="Lander E."/>
            <person name="Nusbaum C."/>
        </authorList>
    </citation>
    <scope>NUCLEOTIDE SEQUENCE [LARGE SCALE GENOMIC DNA]</scope>
    <source>
        <strain evidence="3 4">DAOM BR117</strain>
    </source>
</reference>
<evidence type="ECO:0000256" key="2">
    <source>
        <dbReference type="SAM" id="MobiDB-lite"/>
    </source>
</evidence>
<keyword evidence="1" id="KW-0175">Coiled coil</keyword>
<feature type="coiled-coil region" evidence="1">
    <location>
        <begin position="51"/>
        <end position="141"/>
    </location>
</feature>
<name>A0A0L0H833_SPIPD</name>
<dbReference type="EMBL" id="KQ257464">
    <property type="protein sequence ID" value="KNC97392.1"/>
    <property type="molecule type" value="Genomic_DNA"/>
</dbReference>
<organism evidence="3 4">
    <name type="scientific">Spizellomyces punctatus (strain DAOM BR117)</name>
    <dbReference type="NCBI Taxonomy" id="645134"/>
    <lineage>
        <taxon>Eukaryota</taxon>
        <taxon>Fungi</taxon>
        <taxon>Fungi incertae sedis</taxon>
        <taxon>Chytridiomycota</taxon>
        <taxon>Chytridiomycota incertae sedis</taxon>
        <taxon>Chytridiomycetes</taxon>
        <taxon>Spizellomycetales</taxon>
        <taxon>Spizellomycetaceae</taxon>
        <taxon>Spizellomyces</taxon>
    </lineage>
</organism>
<dbReference type="VEuPathDB" id="FungiDB:SPPG_07319"/>
<dbReference type="OrthoDB" id="10350257at2759"/>
<dbReference type="GeneID" id="27690541"/>
<sequence>MTEDLFVDILEGICKSAILCGSLYEFKERCRVSELTRSEATKLKHLNPQVLKELDQQVNSLRDDITRLQIQYQQQVQKVGMQFSQAVHTMVSKASMQPSKDKMDREVQSLRDTIKGMREKIKTNQLDLTRLEKRMDDLVHETQSRTTMLNSLTDQLVHHREKDTQNIKEWMSKKLDDITSTSITPLQKRLNHLARSMDHLDQDSKSDPKPDSSTLLKGAQPLPIGLPGLPLIETERRIARLQAKAQETSKKISALDKPSDEFKSEMGQLKKDVSMLSDHVVELQGVAEGVKDLPPKLETSFRIIATKLESITTEMSTLRSYVTSTIPKTVPTIPSPTSQNDLSSYLEVAVRNALNDLMVSWETNMKQGLNEIGEIYERKCVGMLEGLRRDVQELREMVLERHVDGVSRFV</sequence>
<evidence type="ECO:0000256" key="1">
    <source>
        <dbReference type="SAM" id="Coils"/>
    </source>
</evidence>
<feature type="region of interest" description="Disordered" evidence="2">
    <location>
        <begin position="198"/>
        <end position="221"/>
    </location>
</feature>
<feature type="compositionally biased region" description="Basic and acidic residues" evidence="2">
    <location>
        <begin position="198"/>
        <end position="210"/>
    </location>
</feature>
<keyword evidence="4" id="KW-1185">Reference proteome</keyword>
<dbReference type="AlphaFoldDB" id="A0A0L0H833"/>
<accession>A0A0L0H833</accession>
<evidence type="ECO:0000313" key="4">
    <source>
        <dbReference type="Proteomes" id="UP000053201"/>
    </source>
</evidence>
<dbReference type="Gene3D" id="1.20.1170.10">
    <property type="match status" value="1"/>
</dbReference>
<dbReference type="RefSeq" id="XP_016605432.1">
    <property type="nucleotide sequence ID" value="XM_016755480.1"/>
</dbReference>
<evidence type="ECO:0000313" key="3">
    <source>
        <dbReference type="EMBL" id="KNC97392.1"/>
    </source>
</evidence>
<gene>
    <name evidence="3" type="ORF">SPPG_07319</name>
</gene>
<dbReference type="InParanoid" id="A0A0L0H833"/>